<dbReference type="InterPro" id="IPR056906">
    <property type="entry name" value="ORF2/G2P_dom"/>
</dbReference>
<reference evidence="2" key="1">
    <citation type="submission" date="2012-11" db="EMBL/GenBank/DDBJ databases">
        <title>Dependencies among metagenomic species, viruses, plasmids and units of genetic variation.</title>
        <authorList>
            <person name="Nielsen H.B."/>
            <person name="Almeida M."/>
            <person name="Juncker A.S."/>
            <person name="Rasmussen S."/>
            <person name="Li J."/>
            <person name="Sunagawa S."/>
            <person name="Plichta D."/>
            <person name="Gautier L."/>
            <person name="Le Chatelier E."/>
            <person name="Peletier E."/>
            <person name="Bonde I."/>
            <person name="Nielsen T."/>
            <person name="Manichanh C."/>
            <person name="Arumugam M."/>
            <person name="Batto J."/>
            <person name="Santos M.B.Q.D."/>
            <person name="Blom N."/>
            <person name="Borruel N."/>
            <person name="Burgdorf K.S."/>
            <person name="Boumezbeur F."/>
            <person name="Casellas F."/>
            <person name="Dore J."/>
            <person name="Guarner F."/>
            <person name="Hansen T."/>
            <person name="Hildebrand F."/>
            <person name="Kaas R.S."/>
            <person name="Kennedy S."/>
            <person name="Kristiansen K."/>
            <person name="Kultima J.R."/>
            <person name="Leonard P."/>
            <person name="Levenez F."/>
            <person name="Lund O."/>
            <person name="Moumen B."/>
            <person name="Le Paslier D."/>
            <person name="Pons N."/>
            <person name="Pedersen O."/>
            <person name="Prifti E."/>
            <person name="Qin J."/>
            <person name="Raes J."/>
            <person name="Tap J."/>
            <person name="Tims S."/>
            <person name="Ussery D.W."/>
            <person name="Yamada T."/>
            <person name="MetaHit consortium"/>
            <person name="Renault P."/>
            <person name="Sicheritz-Ponten T."/>
            <person name="Bork P."/>
            <person name="Wang J."/>
            <person name="Brunak S."/>
            <person name="Ehrlich S.D."/>
        </authorList>
    </citation>
    <scope>NUCLEOTIDE SEQUENCE [LARGE SCALE GENOMIC DNA]</scope>
</reference>
<dbReference type="Proteomes" id="UP000018141">
    <property type="component" value="Unassembled WGS sequence"/>
</dbReference>
<feature type="domain" description="Replication-associated protein ORF2/G2P" evidence="1">
    <location>
        <begin position="82"/>
        <end position="194"/>
    </location>
</feature>
<sequence length="259" mass="30382">MRKIAKDVYNTKLVQYSNTTVVKKYLHNIKSGYKLSKYDIDSRQRKSVENRTQADIERCIQQSLNRTKNHVYAFALSNDWEWFYTLTFDPQKVDSFDYTAVCKALKAWLDDTRKRYAPDMKYIIVPELHKSGRYHFHGMFSNVGAVPLEYSAAGSTQETAVYNLPSYCYGFTTATMIKDSDRTCSYCLKYITKELCATTQNKKRYWRSRNLNKPIEYKYNLSDDDFEEQLDGISDNITFAKTIDIPKANNRINLYMTDI</sequence>
<dbReference type="AlphaFoldDB" id="R7B3G7"/>
<dbReference type="Pfam" id="PF23343">
    <property type="entry name" value="REP_ORF2-G2P"/>
    <property type="match status" value="1"/>
</dbReference>
<name>R7B3G7_9FIRM</name>
<accession>R7B3G7</accession>
<evidence type="ECO:0000313" key="2">
    <source>
        <dbReference type="EMBL" id="CDD58729.1"/>
    </source>
</evidence>
<evidence type="ECO:0000313" key="3">
    <source>
        <dbReference type="Proteomes" id="UP000018141"/>
    </source>
</evidence>
<comment type="caution">
    <text evidence="2">The sequence shown here is derived from an EMBL/GenBank/DDBJ whole genome shotgun (WGS) entry which is preliminary data.</text>
</comment>
<dbReference type="EMBL" id="CBHH010000059">
    <property type="protein sequence ID" value="CDD58729.1"/>
    <property type="molecule type" value="Genomic_DNA"/>
</dbReference>
<organism evidence="2 3">
    <name type="scientific">Bacteroides pectinophilus CAG:437</name>
    <dbReference type="NCBI Taxonomy" id="1263051"/>
    <lineage>
        <taxon>Bacteria</taxon>
        <taxon>Bacillati</taxon>
        <taxon>Bacillota</taxon>
        <taxon>Clostridia</taxon>
        <taxon>Eubacteriales</taxon>
    </lineage>
</organism>
<protein>
    <recommendedName>
        <fullName evidence="1">Replication-associated protein ORF2/G2P domain-containing protein</fullName>
    </recommendedName>
</protein>
<proteinExistence type="predicted"/>
<gene>
    <name evidence="2" type="ORF">BN656_02199</name>
</gene>
<evidence type="ECO:0000259" key="1">
    <source>
        <dbReference type="Pfam" id="PF23343"/>
    </source>
</evidence>